<protein>
    <submittedName>
        <fullName evidence="1">Response regulator transcription factor</fullName>
    </submittedName>
</protein>
<dbReference type="Proteomes" id="UP000305401">
    <property type="component" value="Unassembled WGS sequence"/>
</dbReference>
<name>A0AC61S6Z7_9BACT</name>
<dbReference type="EMBL" id="SSTG01000026">
    <property type="protein sequence ID" value="THG54233.1"/>
    <property type="molecule type" value="Genomic_DNA"/>
</dbReference>
<evidence type="ECO:0000313" key="2">
    <source>
        <dbReference type="Proteomes" id="UP000305401"/>
    </source>
</evidence>
<proteinExistence type="predicted"/>
<organism evidence="1 2">
    <name type="scientific">Muribaculum caecicola</name>
    <dbReference type="NCBI Taxonomy" id="3038144"/>
    <lineage>
        <taxon>Bacteria</taxon>
        <taxon>Pseudomonadati</taxon>
        <taxon>Bacteroidota</taxon>
        <taxon>Bacteroidia</taxon>
        <taxon>Bacteroidales</taxon>
        <taxon>Muribaculaceae</taxon>
        <taxon>Muribaculum</taxon>
    </lineage>
</organism>
<sequence>MPIFSPETENNNEQADSDSATLKKLRILVVENDFLLCELMKYSLESEGYAVDVCVTAEEAMSVLPRMYSLIIANVSVLGQDSAGLGTYLRQNGETADIPLVFISSSETEEGIISAYESGVDAFLKKPFSMREMVARINAVMRRYKRTPSVSSPKRISHDDLCVNLVTREASMAEEPLDMTMQECQLLGFLMLNRNKLYSAEEIVNELWPECKLKADPHVRIMSMIDSIKSQIGVYSLYIVADDCFSYAYVEAS</sequence>
<reference evidence="1" key="1">
    <citation type="submission" date="2019-04" db="EMBL/GenBank/DDBJ databases">
        <title>Microbes associate with the intestines of laboratory mice.</title>
        <authorList>
            <person name="Navarre W."/>
            <person name="Wong E."/>
            <person name="Huang K.C."/>
            <person name="Tropini C."/>
            <person name="Ng K."/>
            <person name="Yu B."/>
        </authorList>
    </citation>
    <scope>NUCLEOTIDE SEQUENCE</scope>
    <source>
        <strain evidence="1">NM86_A22</strain>
    </source>
</reference>
<gene>
    <name evidence="1" type="ORF">E5990_03675</name>
</gene>
<accession>A0AC61S6Z7</accession>
<comment type="caution">
    <text evidence="1">The sequence shown here is derived from an EMBL/GenBank/DDBJ whole genome shotgun (WGS) entry which is preliminary data.</text>
</comment>
<evidence type="ECO:0000313" key="1">
    <source>
        <dbReference type="EMBL" id="THG54233.1"/>
    </source>
</evidence>
<keyword evidence="2" id="KW-1185">Reference proteome</keyword>